<dbReference type="Gene3D" id="3.40.710.10">
    <property type="entry name" value="DD-peptidase/beta-lactamase superfamily"/>
    <property type="match status" value="1"/>
</dbReference>
<dbReference type="InterPro" id="IPR012338">
    <property type="entry name" value="Beta-lactam/transpept-like"/>
</dbReference>
<reference evidence="2 3" key="1">
    <citation type="submission" date="2018-04" db="EMBL/GenBank/DDBJ databases">
        <title>Genomic Encyclopedia of Archaeal and Bacterial Type Strains, Phase II (KMG-II): from individual species to whole genera.</title>
        <authorList>
            <person name="Goeker M."/>
        </authorList>
    </citation>
    <scope>NUCLEOTIDE SEQUENCE [LARGE SCALE GENOMIC DNA]</scope>
    <source>
        <strain evidence="2 3">DSM 23082</strain>
    </source>
</reference>
<dbReference type="InterPro" id="IPR050491">
    <property type="entry name" value="AmpC-like"/>
</dbReference>
<keyword evidence="3" id="KW-1185">Reference proteome</keyword>
<sequence length="395" mass="45215">MNIKLTTIIIFLLSCYFIHGQNIHNSNSNNFDSISRDLKRIYERNELAGFAVSIFGKDSIFFQSGFGYADKSKKIPYTVSSNQLIASISKTFIGVSLMIAIEQNKMKLDDDVNEYLNFKVINPNFPDTKITLRHLANHTSGITDPKSYNKTYLFSKKLKKKNWPQQWHDYLKIYNRNKDIPLEKFLENCLSEKGIWFEDDTYSEKASGTDYEYSNLGSSLLALAISNAVKESYKEFVKKNIFQPLRMDATSWDNNFVAEDLRVTYYIENGNPIPDYRILTYPDGGIYSSVGDLTKYCQEMIKCSIGQGKILTKESFLTMTKPQSISNDFPDAICWDLSFAPLIGHAGNEFGSSTLMYFNPKSGIGQILFSNNSIGSLKQEKAFFDIFNLLFKYDF</sequence>
<dbReference type="AlphaFoldDB" id="A0A2T6AI91"/>
<comment type="caution">
    <text evidence="2">The sequence shown here is derived from an EMBL/GenBank/DDBJ whole genome shotgun (WGS) entry which is preliminary data.</text>
</comment>
<organism evidence="2 3">
    <name type="scientific">Christiangramia gaetbulicola</name>
    <dbReference type="NCBI Taxonomy" id="703340"/>
    <lineage>
        <taxon>Bacteria</taxon>
        <taxon>Pseudomonadati</taxon>
        <taxon>Bacteroidota</taxon>
        <taxon>Flavobacteriia</taxon>
        <taxon>Flavobacteriales</taxon>
        <taxon>Flavobacteriaceae</taxon>
        <taxon>Christiangramia</taxon>
    </lineage>
</organism>
<feature type="domain" description="Beta-lactamase-related" evidence="1">
    <location>
        <begin position="43"/>
        <end position="373"/>
    </location>
</feature>
<dbReference type="PANTHER" id="PTHR46825:SF9">
    <property type="entry name" value="BETA-LACTAMASE-RELATED DOMAIN-CONTAINING PROTEIN"/>
    <property type="match status" value="1"/>
</dbReference>
<accession>A0A2T6AI91</accession>
<evidence type="ECO:0000259" key="1">
    <source>
        <dbReference type="Pfam" id="PF00144"/>
    </source>
</evidence>
<evidence type="ECO:0000313" key="3">
    <source>
        <dbReference type="Proteomes" id="UP000244174"/>
    </source>
</evidence>
<dbReference type="InterPro" id="IPR001466">
    <property type="entry name" value="Beta-lactam-related"/>
</dbReference>
<protein>
    <submittedName>
        <fullName evidence="2">CubicO group peptidase (Beta-lactamase class C family)</fullName>
    </submittedName>
</protein>
<dbReference type="PROSITE" id="PS51257">
    <property type="entry name" value="PROKAR_LIPOPROTEIN"/>
    <property type="match status" value="1"/>
</dbReference>
<proteinExistence type="predicted"/>
<dbReference type="Pfam" id="PF00144">
    <property type="entry name" value="Beta-lactamase"/>
    <property type="match status" value="1"/>
</dbReference>
<dbReference type="PANTHER" id="PTHR46825">
    <property type="entry name" value="D-ALANYL-D-ALANINE-CARBOXYPEPTIDASE/ENDOPEPTIDASE AMPH"/>
    <property type="match status" value="1"/>
</dbReference>
<name>A0A2T6AI91_9FLAO</name>
<evidence type="ECO:0000313" key="2">
    <source>
        <dbReference type="EMBL" id="PTX43538.1"/>
    </source>
</evidence>
<dbReference type="EMBL" id="QBKQ01000002">
    <property type="protein sequence ID" value="PTX43538.1"/>
    <property type="molecule type" value="Genomic_DNA"/>
</dbReference>
<gene>
    <name evidence="2" type="ORF">C8P64_2066</name>
</gene>
<dbReference type="SUPFAM" id="SSF56601">
    <property type="entry name" value="beta-lactamase/transpeptidase-like"/>
    <property type="match status" value="1"/>
</dbReference>
<dbReference type="Proteomes" id="UP000244174">
    <property type="component" value="Unassembled WGS sequence"/>
</dbReference>